<proteinExistence type="predicted"/>
<dbReference type="NCBIfam" id="TIGR00608">
    <property type="entry name" value="radc"/>
    <property type="match status" value="1"/>
</dbReference>
<dbReference type="CDD" id="cd08071">
    <property type="entry name" value="MPN_DUF2466"/>
    <property type="match status" value="1"/>
</dbReference>
<dbReference type="EMBL" id="JAKNBA010000005">
    <property type="protein sequence ID" value="MDE1241476.1"/>
    <property type="molecule type" value="Genomic_DNA"/>
</dbReference>
<dbReference type="PANTHER" id="PTHR30471">
    <property type="entry name" value="DNA REPAIR PROTEIN RADC"/>
    <property type="match status" value="1"/>
</dbReference>
<name>A0A9X4ETW0_9VIBR</name>
<dbReference type="RefSeq" id="WP_274682766.1">
    <property type="nucleotide sequence ID" value="NZ_JAKNBA010000005.1"/>
</dbReference>
<comment type="caution">
    <text evidence="7">The sequence shown here is derived from an EMBL/GenBank/DDBJ whole genome shotgun (WGS) entry which is preliminary data.</text>
</comment>
<keyword evidence="3" id="KW-0378">Hydrolase</keyword>
<evidence type="ECO:0000256" key="5">
    <source>
        <dbReference type="ARBA" id="ARBA00023049"/>
    </source>
</evidence>
<reference evidence="7" key="1">
    <citation type="submission" date="2022-02" db="EMBL/GenBank/DDBJ databases">
        <title>Emergence and expansion in Europe of a Vibrio aestuarianus clonal complex pathogenic for oysters.</title>
        <authorList>
            <person name="Mesnil A."/>
            <person name="Travers M.-A."/>
        </authorList>
    </citation>
    <scope>NUCLEOTIDE SEQUENCE</scope>
    <source>
        <strain evidence="7">19_064_11T1</strain>
    </source>
</reference>
<keyword evidence="2" id="KW-0479">Metal-binding</keyword>
<dbReference type="GO" id="GO:0046872">
    <property type="term" value="F:metal ion binding"/>
    <property type="evidence" value="ECO:0007669"/>
    <property type="project" value="UniProtKB-KW"/>
</dbReference>
<keyword evidence="1" id="KW-0645">Protease</keyword>
<dbReference type="PROSITE" id="PS50249">
    <property type="entry name" value="MPN"/>
    <property type="match status" value="1"/>
</dbReference>
<dbReference type="InterPro" id="IPR037518">
    <property type="entry name" value="MPN"/>
</dbReference>
<evidence type="ECO:0000313" key="7">
    <source>
        <dbReference type="EMBL" id="MDE1241476.1"/>
    </source>
</evidence>
<dbReference type="InterPro" id="IPR025657">
    <property type="entry name" value="RadC_JAB"/>
</dbReference>
<gene>
    <name evidence="7" type="primary">radC</name>
    <name evidence="7" type="ORF">L9W94_04790</name>
</gene>
<sequence length="157" mass="17783">MRSPNHHDYPFKTSELNELLEHAAEALALKYKREGTFTNPTNVKEYLKLKLGAHDREVFAVMFLDNQHQLINFEELFFGTIDAASIYPREVLKAALNYNAAAVIFAHNHPSGDSTPSQADRRITERLKDALALVDVRVLDHIVTGDTCTSFAERGWL</sequence>
<feature type="domain" description="MPN" evidence="6">
    <location>
        <begin position="36"/>
        <end position="157"/>
    </location>
</feature>
<dbReference type="SUPFAM" id="SSF102712">
    <property type="entry name" value="JAB1/MPN domain"/>
    <property type="match status" value="1"/>
</dbReference>
<evidence type="ECO:0000256" key="1">
    <source>
        <dbReference type="ARBA" id="ARBA00022670"/>
    </source>
</evidence>
<dbReference type="Pfam" id="PF04002">
    <property type="entry name" value="RadC"/>
    <property type="match status" value="1"/>
</dbReference>
<dbReference type="InterPro" id="IPR001405">
    <property type="entry name" value="UPF0758"/>
</dbReference>
<organism evidence="7 8">
    <name type="scientific">Vibrio aestuarianus</name>
    <dbReference type="NCBI Taxonomy" id="28171"/>
    <lineage>
        <taxon>Bacteria</taxon>
        <taxon>Pseudomonadati</taxon>
        <taxon>Pseudomonadota</taxon>
        <taxon>Gammaproteobacteria</taxon>
        <taxon>Vibrionales</taxon>
        <taxon>Vibrionaceae</taxon>
        <taxon>Vibrio</taxon>
    </lineage>
</organism>
<dbReference type="InterPro" id="IPR020891">
    <property type="entry name" value="UPF0758_CS"/>
</dbReference>
<evidence type="ECO:0000256" key="2">
    <source>
        <dbReference type="ARBA" id="ARBA00022723"/>
    </source>
</evidence>
<dbReference type="GO" id="GO:0006508">
    <property type="term" value="P:proteolysis"/>
    <property type="evidence" value="ECO:0007669"/>
    <property type="project" value="UniProtKB-KW"/>
</dbReference>
<dbReference type="PROSITE" id="PS01302">
    <property type="entry name" value="UPF0758"/>
    <property type="match status" value="1"/>
</dbReference>
<evidence type="ECO:0000256" key="3">
    <source>
        <dbReference type="ARBA" id="ARBA00022801"/>
    </source>
</evidence>
<dbReference type="Gene3D" id="3.40.140.10">
    <property type="entry name" value="Cytidine Deaminase, domain 2"/>
    <property type="match status" value="1"/>
</dbReference>
<accession>A0A9X4ETW0</accession>
<evidence type="ECO:0000259" key="6">
    <source>
        <dbReference type="PROSITE" id="PS50249"/>
    </source>
</evidence>
<evidence type="ECO:0000256" key="4">
    <source>
        <dbReference type="ARBA" id="ARBA00022833"/>
    </source>
</evidence>
<evidence type="ECO:0000313" key="8">
    <source>
        <dbReference type="Proteomes" id="UP001140979"/>
    </source>
</evidence>
<dbReference type="GO" id="GO:0008237">
    <property type="term" value="F:metallopeptidase activity"/>
    <property type="evidence" value="ECO:0007669"/>
    <property type="project" value="UniProtKB-KW"/>
</dbReference>
<dbReference type="PANTHER" id="PTHR30471:SF6">
    <property type="entry name" value="UPF0758 PROTEIN VC_0510"/>
    <property type="match status" value="1"/>
</dbReference>
<keyword evidence="5" id="KW-0482">Metalloprotease</keyword>
<protein>
    <submittedName>
        <fullName evidence="7">DNA repair protein RadC</fullName>
    </submittedName>
</protein>
<dbReference type="Proteomes" id="UP001140979">
    <property type="component" value="Unassembled WGS sequence"/>
</dbReference>
<dbReference type="AlphaFoldDB" id="A0A9X4ETW0"/>
<keyword evidence="4" id="KW-0862">Zinc</keyword>